<evidence type="ECO:0000256" key="1">
    <source>
        <dbReference type="ARBA" id="ARBA00022849"/>
    </source>
</evidence>
<feature type="domain" description="Phosphotyrosine protein phosphatase I" evidence="2">
    <location>
        <begin position="1"/>
        <end position="106"/>
    </location>
</feature>
<dbReference type="AlphaFoldDB" id="X0UKP8"/>
<dbReference type="EMBL" id="BARS01024312">
    <property type="protein sequence ID" value="GAG06389.1"/>
    <property type="molecule type" value="Genomic_DNA"/>
</dbReference>
<evidence type="ECO:0000313" key="3">
    <source>
        <dbReference type="EMBL" id="GAG06389.1"/>
    </source>
</evidence>
<reference evidence="3" key="1">
    <citation type="journal article" date="2014" name="Front. Microbiol.">
        <title>High frequency of phylogenetically diverse reductive dehalogenase-homologous genes in deep subseafloor sedimentary metagenomes.</title>
        <authorList>
            <person name="Kawai M."/>
            <person name="Futagami T."/>
            <person name="Toyoda A."/>
            <person name="Takaki Y."/>
            <person name="Nishi S."/>
            <person name="Hori S."/>
            <person name="Arai W."/>
            <person name="Tsubouchi T."/>
            <person name="Morono Y."/>
            <person name="Uchiyama I."/>
            <person name="Ito T."/>
            <person name="Fujiyama A."/>
            <person name="Inagaki F."/>
            <person name="Takami H."/>
        </authorList>
    </citation>
    <scope>NUCLEOTIDE SEQUENCE</scope>
    <source>
        <strain evidence="3">Expedition CK06-06</strain>
    </source>
</reference>
<sequence>VARSAGTAPAGYVHPMAIQVMAELGIDISTHRSKAVSEFRDADFDLAIAVCDHGAKTCPLRLGPSQVVHMGFPDPAQSTGTEGERLPIFRQVRDDIRHKVFCYLDRVAD</sequence>
<dbReference type="PANTHER" id="PTHR43428:SF1">
    <property type="entry name" value="ARSENATE REDUCTASE"/>
    <property type="match status" value="1"/>
</dbReference>
<protein>
    <recommendedName>
        <fullName evidence="2">Phosphotyrosine protein phosphatase I domain-containing protein</fullName>
    </recommendedName>
</protein>
<accession>X0UKP8</accession>
<dbReference type="Gene3D" id="3.40.50.2300">
    <property type="match status" value="1"/>
</dbReference>
<dbReference type="PANTHER" id="PTHR43428">
    <property type="entry name" value="ARSENATE REDUCTASE"/>
    <property type="match status" value="1"/>
</dbReference>
<proteinExistence type="predicted"/>
<comment type="caution">
    <text evidence="3">The sequence shown here is derived from an EMBL/GenBank/DDBJ whole genome shotgun (WGS) entry which is preliminary data.</text>
</comment>
<dbReference type="CDD" id="cd16345">
    <property type="entry name" value="LMWP_ArsC"/>
    <property type="match status" value="1"/>
</dbReference>
<keyword evidence="1" id="KW-0059">Arsenical resistance</keyword>
<dbReference type="InterPro" id="IPR036196">
    <property type="entry name" value="Ptyr_pPase_sf"/>
</dbReference>
<dbReference type="Pfam" id="PF01451">
    <property type="entry name" value="LMWPc"/>
    <property type="match status" value="1"/>
</dbReference>
<organism evidence="3">
    <name type="scientific">marine sediment metagenome</name>
    <dbReference type="NCBI Taxonomy" id="412755"/>
    <lineage>
        <taxon>unclassified sequences</taxon>
        <taxon>metagenomes</taxon>
        <taxon>ecological metagenomes</taxon>
    </lineage>
</organism>
<dbReference type="GO" id="GO:0046685">
    <property type="term" value="P:response to arsenic-containing substance"/>
    <property type="evidence" value="ECO:0007669"/>
    <property type="project" value="UniProtKB-KW"/>
</dbReference>
<name>X0UKP8_9ZZZZ</name>
<feature type="non-terminal residue" evidence="3">
    <location>
        <position position="1"/>
    </location>
</feature>
<gene>
    <name evidence="3" type="ORF">S01H1_38604</name>
</gene>
<dbReference type="InterPro" id="IPR023485">
    <property type="entry name" value="Ptyr_pPase"/>
</dbReference>
<dbReference type="SUPFAM" id="SSF52788">
    <property type="entry name" value="Phosphotyrosine protein phosphatases I"/>
    <property type="match status" value="1"/>
</dbReference>
<evidence type="ECO:0000259" key="2">
    <source>
        <dbReference type="SMART" id="SM00226"/>
    </source>
</evidence>
<dbReference type="SMART" id="SM00226">
    <property type="entry name" value="LMWPc"/>
    <property type="match status" value="1"/>
</dbReference>